<evidence type="ECO:0000256" key="2">
    <source>
        <dbReference type="ARBA" id="ARBA00023027"/>
    </source>
</evidence>
<dbReference type="SUPFAM" id="SSF51735">
    <property type="entry name" value="NAD(P)-binding Rossmann-fold domains"/>
    <property type="match status" value="1"/>
</dbReference>
<name>A0ABZ2Y9Q2_9BACT</name>
<reference evidence="5 6" key="1">
    <citation type="submission" date="2023-03" db="EMBL/GenBank/DDBJ databases">
        <title>Novel Species.</title>
        <authorList>
            <person name="Ma S."/>
        </authorList>
    </citation>
    <scope>NUCLEOTIDE SEQUENCE [LARGE SCALE GENOMIC DNA]</scope>
    <source>
        <strain evidence="5 6">B11</strain>
    </source>
</reference>
<proteinExistence type="predicted"/>
<accession>A0ABZ2Y9Q2</accession>
<dbReference type="EMBL" id="CP121689">
    <property type="protein sequence ID" value="WZL75714.1"/>
    <property type="molecule type" value="Genomic_DNA"/>
</dbReference>
<keyword evidence="1" id="KW-0560">Oxidoreductase</keyword>
<dbReference type="Gene3D" id="3.40.50.720">
    <property type="entry name" value="NAD(P)-binding Rossmann-like Domain"/>
    <property type="match status" value="1"/>
</dbReference>
<dbReference type="InterPro" id="IPR008927">
    <property type="entry name" value="6-PGluconate_DH-like_C_sf"/>
</dbReference>
<dbReference type="InterPro" id="IPR013131">
    <property type="entry name" value="Mannitol_DH_N"/>
</dbReference>
<dbReference type="Pfam" id="PF08125">
    <property type="entry name" value="Mannitol_dh_C"/>
    <property type="match status" value="1"/>
</dbReference>
<dbReference type="Proteomes" id="UP001461341">
    <property type="component" value="Chromosome"/>
</dbReference>
<dbReference type="InterPro" id="IPR013118">
    <property type="entry name" value="Mannitol_DH_C"/>
</dbReference>
<evidence type="ECO:0000313" key="5">
    <source>
        <dbReference type="EMBL" id="WZL75714.1"/>
    </source>
</evidence>
<sequence length="396" mass="44653">MIGVQFGAGNIGRGFMAHLFRESGLETVFVEAREELVRALNSRGWYPLRLLKKDGSSVDLKIDKVRAFLPSEKEKISQAISAAKIIATAVGAHNLPAIAPFLAAGFAQRCRESGEAINVLCCENLKDAPQVLQNLVLEHLEGEEERKFVAEKVGFVGTVIARMVPVVDARFGVDDPLFLVAEHYYRLPYDAKAVRGEMPRIVGLVPVKNFVAEMDRKLFIHNLGHAVLAYWGYLKGYRYIHEAINDEEIASILDGAWQEVSKALLQKYPDLDPKEHTELVKDLRERFANPLLMDTVQRVARDPLRKLKPQDRIVGAAMLCMSQGIFPNFVALCLAAALLYDWPEDQEAQKLQELIVAKGVKAVLKEVCELDPESDFARRVLEEYQKLCVRKKEWRK</sequence>
<dbReference type="RefSeq" id="WP_369017864.1">
    <property type="nucleotide sequence ID" value="NZ_CP121689.1"/>
</dbReference>
<evidence type="ECO:0000313" key="6">
    <source>
        <dbReference type="Proteomes" id="UP001461341"/>
    </source>
</evidence>
<protein>
    <recommendedName>
        <fullName evidence="7">Mannitol-1-phosphate 5-dehydrogenase</fullName>
    </recommendedName>
</protein>
<dbReference type="Gene3D" id="1.10.1040.10">
    <property type="entry name" value="N-(1-d-carboxylethyl)-l-norvaline Dehydrogenase, domain 2"/>
    <property type="match status" value="1"/>
</dbReference>
<evidence type="ECO:0008006" key="7">
    <source>
        <dbReference type="Google" id="ProtNLM"/>
    </source>
</evidence>
<keyword evidence="6" id="KW-1185">Reference proteome</keyword>
<dbReference type="InterPro" id="IPR013328">
    <property type="entry name" value="6PGD_dom2"/>
</dbReference>
<evidence type="ECO:0000259" key="3">
    <source>
        <dbReference type="Pfam" id="PF01232"/>
    </source>
</evidence>
<feature type="domain" description="Mannitol dehydrogenase N-terminal" evidence="3">
    <location>
        <begin position="4"/>
        <end position="200"/>
    </location>
</feature>
<dbReference type="InterPro" id="IPR036291">
    <property type="entry name" value="NAD(P)-bd_dom_sf"/>
</dbReference>
<dbReference type="PANTHER" id="PTHR30524">
    <property type="entry name" value="MANNITOL-1-PHOSPHATE 5-DEHYDROGENASE"/>
    <property type="match status" value="1"/>
</dbReference>
<organism evidence="5 6">
    <name type="scientific">Thermatribacter velox</name>
    <dbReference type="NCBI Taxonomy" id="3039681"/>
    <lineage>
        <taxon>Bacteria</taxon>
        <taxon>Pseudomonadati</taxon>
        <taxon>Atribacterota</taxon>
        <taxon>Atribacteria</taxon>
        <taxon>Atribacterales</taxon>
        <taxon>Thermatribacteraceae</taxon>
        <taxon>Thermatribacter</taxon>
    </lineage>
</organism>
<gene>
    <name evidence="5" type="ORF">QBE54_09000</name>
</gene>
<dbReference type="PANTHER" id="PTHR30524:SF0">
    <property type="entry name" value="ALTRONATE OXIDOREDUCTASE-RELATED"/>
    <property type="match status" value="1"/>
</dbReference>
<evidence type="ECO:0000256" key="1">
    <source>
        <dbReference type="ARBA" id="ARBA00023002"/>
    </source>
</evidence>
<keyword evidence="2" id="KW-0520">NAD</keyword>
<dbReference type="SUPFAM" id="SSF48179">
    <property type="entry name" value="6-phosphogluconate dehydrogenase C-terminal domain-like"/>
    <property type="match status" value="1"/>
</dbReference>
<evidence type="ECO:0000259" key="4">
    <source>
        <dbReference type="Pfam" id="PF08125"/>
    </source>
</evidence>
<dbReference type="Pfam" id="PF01232">
    <property type="entry name" value="Mannitol_dh"/>
    <property type="match status" value="1"/>
</dbReference>
<feature type="domain" description="Mannitol dehydrogenase C-terminal" evidence="4">
    <location>
        <begin position="215"/>
        <end position="388"/>
    </location>
</feature>